<dbReference type="SUPFAM" id="SSF52540">
    <property type="entry name" value="P-loop containing nucleoside triphosphate hydrolases"/>
    <property type="match status" value="1"/>
</dbReference>
<protein>
    <submittedName>
        <fullName evidence="5">ATPase RavA</fullName>
    </submittedName>
</protein>
<dbReference type="GO" id="GO:0005524">
    <property type="term" value="F:ATP binding"/>
    <property type="evidence" value="ECO:0007669"/>
    <property type="project" value="UniProtKB-KW"/>
</dbReference>
<reference evidence="5 6" key="1">
    <citation type="submission" date="2019-02" db="EMBL/GenBank/DDBJ databases">
        <title>Deep-cultivation of Planctomycetes and their phenomic and genomic characterization uncovers novel biology.</title>
        <authorList>
            <person name="Wiegand S."/>
            <person name="Jogler M."/>
            <person name="Boedeker C."/>
            <person name="Pinto D."/>
            <person name="Vollmers J."/>
            <person name="Rivas-Marin E."/>
            <person name="Kohn T."/>
            <person name="Peeters S.H."/>
            <person name="Heuer A."/>
            <person name="Rast P."/>
            <person name="Oberbeckmann S."/>
            <person name="Bunk B."/>
            <person name="Jeske O."/>
            <person name="Meyerdierks A."/>
            <person name="Storesund J.E."/>
            <person name="Kallscheuer N."/>
            <person name="Luecker S."/>
            <person name="Lage O.M."/>
            <person name="Pohl T."/>
            <person name="Merkel B.J."/>
            <person name="Hornburger P."/>
            <person name="Mueller R.-W."/>
            <person name="Bruemmer F."/>
            <person name="Labrenz M."/>
            <person name="Spormann A.M."/>
            <person name="Op den Camp H."/>
            <person name="Overmann J."/>
            <person name="Amann R."/>
            <person name="Jetten M.S.M."/>
            <person name="Mascher T."/>
            <person name="Medema M.H."/>
            <person name="Devos D.P."/>
            <person name="Kaster A.-K."/>
            <person name="Ovreas L."/>
            <person name="Rohde M."/>
            <person name="Galperin M.Y."/>
            <person name="Jogler C."/>
        </authorList>
    </citation>
    <scope>NUCLEOTIDE SEQUENCE [LARGE SCALE GENOMIC DNA]</scope>
    <source>
        <strain evidence="5 6">HG66A1</strain>
    </source>
</reference>
<feature type="domain" description="AAA+ ATPase" evidence="4">
    <location>
        <begin position="44"/>
        <end position="185"/>
    </location>
</feature>
<dbReference type="RefSeq" id="WP_145180192.1">
    <property type="nucleotide sequence ID" value="NZ_CP036266.1"/>
</dbReference>
<dbReference type="CDD" id="cd00009">
    <property type="entry name" value="AAA"/>
    <property type="match status" value="1"/>
</dbReference>
<dbReference type="PIRSF" id="PIRSF002849">
    <property type="entry name" value="AAA_ATPase_chaperone_MoxR_prd"/>
    <property type="match status" value="1"/>
</dbReference>
<dbReference type="InterPro" id="IPR041628">
    <property type="entry name" value="ChlI/MoxR_AAA_lid"/>
</dbReference>
<keyword evidence="1" id="KW-0547">Nucleotide-binding</keyword>
<dbReference type="InterPro" id="IPR050764">
    <property type="entry name" value="CbbQ/NirQ/NorQ/GpvN"/>
</dbReference>
<dbReference type="PANTHER" id="PTHR42759:SF5">
    <property type="entry name" value="METHANOL DEHYDROGENASE REGULATOR"/>
    <property type="match status" value="1"/>
</dbReference>
<dbReference type="Pfam" id="PF17863">
    <property type="entry name" value="AAA_lid_2"/>
    <property type="match status" value="1"/>
</dbReference>
<sequence length="320" mass="35842">MAQSTLPEQSEKYVQKLNLLRDNLSGVIRGKSESIDMMMVALLSNGSVLMEDVPGTGKTTLAKALARSLDVPFNRVQFTPDLLPTDILGSSIYNPVDGTFHFRQGPIFCNILLADEINRASPRTQSALLEAMSESQATIEGVRYELPSPFFVLATQNPVDFHGTYPLPEAQLDRFLIHLQLGYPDAENEMEILFAQSTEHPVDHLERVLNHEEVVRMQEQVKTVHVEQSVARYMIDLVQATRNDPRLKLGVSPRGSLMLFRASQAIAYLKSRTYVLPDDVQQMADYVLAHRLILTSKAKYSSITKMDVVSDIVSKVKVPN</sequence>
<evidence type="ECO:0000313" key="6">
    <source>
        <dbReference type="Proteomes" id="UP000320421"/>
    </source>
</evidence>
<dbReference type="InterPro" id="IPR027417">
    <property type="entry name" value="P-loop_NTPase"/>
</dbReference>
<evidence type="ECO:0000259" key="4">
    <source>
        <dbReference type="SMART" id="SM00382"/>
    </source>
</evidence>
<keyword evidence="6" id="KW-1185">Reference proteome</keyword>
<comment type="similarity">
    <text evidence="3">Belongs to the MoxR family.</text>
</comment>
<dbReference type="Gene3D" id="1.10.8.80">
    <property type="entry name" value="Magnesium chelatase subunit I, C-Terminal domain"/>
    <property type="match status" value="1"/>
</dbReference>
<dbReference type="AlphaFoldDB" id="A0A517PGQ5"/>
<dbReference type="SMART" id="SM00382">
    <property type="entry name" value="AAA"/>
    <property type="match status" value="1"/>
</dbReference>
<dbReference type="GO" id="GO:0016887">
    <property type="term" value="F:ATP hydrolysis activity"/>
    <property type="evidence" value="ECO:0007669"/>
    <property type="project" value="InterPro"/>
</dbReference>
<dbReference type="Pfam" id="PF07726">
    <property type="entry name" value="AAA_3"/>
    <property type="match status" value="1"/>
</dbReference>
<dbReference type="OrthoDB" id="9808397at2"/>
<keyword evidence="2" id="KW-0067">ATP-binding</keyword>
<evidence type="ECO:0000256" key="1">
    <source>
        <dbReference type="ARBA" id="ARBA00022741"/>
    </source>
</evidence>
<gene>
    <name evidence="5" type="primary">ravA_1</name>
    <name evidence="5" type="ORF">HG66A1_03170</name>
</gene>
<dbReference type="PANTHER" id="PTHR42759">
    <property type="entry name" value="MOXR FAMILY PROTEIN"/>
    <property type="match status" value="1"/>
</dbReference>
<evidence type="ECO:0000256" key="2">
    <source>
        <dbReference type="ARBA" id="ARBA00022840"/>
    </source>
</evidence>
<dbReference type="Proteomes" id="UP000320421">
    <property type="component" value="Chromosome"/>
</dbReference>
<dbReference type="FunFam" id="3.40.50.300:FF:000640">
    <property type="entry name" value="MoxR family ATPase"/>
    <property type="match status" value="1"/>
</dbReference>
<dbReference type="Gene3D" id="3.40.50.300">
    <property type="entry name" value="P-loop containing nucleotide triphosphate hydrolases"/>
    <property type="match status" value="1"/>
</dbReference>
<proteinExistence type="inferred from homology"/>
<accession>A0A517PGQ5</accession>
<dbReference type="EMBL" id="CP036266">
    <property type="protein sequence ID" value="QDT18556.1"/>
    <property type="molecule type" value="Genomic_DNA"/>
</dbReference>
<evidence type="ECO:0000256" key="3">
    <source>
        <dbReference type="ARBA" id="ARBA00061607"/>
    </source>
</evidence>
<name>A0A517PGQ5_9PLAN</name>
<evidence type="ECO:0000313" key="5">
    <source>
        <dbReference type="EMBL" id="QDT18556.1"/>
    </source>
</evidence>
<dbReference type="InterPro" id="IPR011703">
    <property type="entry name" value="ATPase_AAA-3"/>
</dbReference>
<dbReference type="InterPro" id="IPR003593">
    <property type="entry name" value="AAA+_ATPase"/>
</dbReference>
<organism evidence="5 6">
    <name type="scientific">Gimesia chilikensis</name>
    <dbReference type="NCBI Taxonomy" id="2605989"/>
    <lineage>
        <taxon>Bacteria</taxon>
        <taxon>Pseudomonadati</taxon>
        <taxon>Planctomycetota</taxon>
        <taxon>Planctomycetia</taxon>
        <taxon>Planctomycetales</taxon>
        <taxon>Planctomycetaceae</taxon>
        <taxon>Gimesia</taxon>
    </lineage>
</organism>